<dbReference type="InterPro" id="IPR036291">
    <property type="entry name" value="NAD(P)-bd_dom_sf"/>
</dbReference>
<dbReference type="PANTHER" id="PTHR43157:SF31">
    <property type="entry name" value="PHOSPHATIDYLINOSITOL-GLYCAN BIOSYNTHESIS CLASS F PROTEIN"/>
    <property type="match status" value="1"/>
</dbReference>
<dbReference type="AlphaFoldDB" id="A0A1R4JNE0"/>
<proteinExistence type="predicted"/>
<dbReference type="EMBL" id="FUKO01000019">
    <property type="protein sequence ID" value="SJN33538.1"/>
    <property type="molecule type" value="Genomic_DNA"/>
</dbReference>
<accession>A0A1R4JNE0</accession>
<dbReference type="RefSeq" id="WP_087131092.1">
    <property type="nucleotide sequence ID" value="NZ_FUKO01000019.1"/>
</dbReference>
<dbReference type="InterPro" id="IPR002347">
    <property type="entry name" value="SDR_fam"/>
</dbReference>
<dbReference type="PANTHER" id="PTHR43157">
    <property type="entry name" value="PHOSPHATIDYLINOSITOL-GLYCAN BIOSYNTHESIS CLASS F PROTEIN-RELATED"/>
    <property type="match status" value="1"/>
</dbReference>
<evidence type="ECO:0000313" key="3">
    <source>
        <dbReference type="Proteomes" id="UP000196320"/>
    </source>
</evidence>
<sequence>MRKVIVITGGSDGIGAAAARQLTQDGHQVVIVGRSPQKTRAIADELGATSHLVDFSDLSEVRELADQLLAAHPRIDVLANNAGGMMSDRALTADGFERTFQVNHLAPFLLTELLMPALIAGGATVIQTASVAARMFARFDVDDLQNARAYNPLKAYGNAKLANILFTQELQRRYGEQGIAAVAFHPGVVGTGFAGETNHVMRFLYHGPLRKLLTSSPEKGADQLVWLAEGDAASTFVPGAYYESRTIAGKVNPLVHDSDIARELWERSEYMLP</sequence>
<dbReference type="Proteomes" id="UP000196320">
    <property type="component" value="Unassembled WGS sequence"/>
</dbReference>
<evidence type="ECO:0000256" key="1">
    <source>
        <dbReference type="ARBA" id="ARBA00023002"/>
    </source>
</evidence>
<gene>
    <name evidence="2" type="ORF">FM104_08340</name>
</gene>
<dbReference type="PRINTS" id="PR00081">
    <property type="entry name" value="GDHRDH"/>
</dbReference>
<name>A0A1R4JNE0_9MICO</name>
<dbReference type="Gene3D" id="3.40.50.720">
    <property type="entry name" value="NAD(P)-binding Rossmann-like Domain"/>
    <property type="match status" value="1"/>
</dbReference>
<organism evidence="2 3">
    <name type="scientific">Microbacterium esteraromaticum</name>
    <dbReference type="NCBI Taxonomy" id="57043"/>
    <lineage>
        <taxon>Bacteria</taxon>
        <taxon>Bacillati</taxon>
        <taxon>Actinomycetota</taxon>
        <taxon>Actinomycetes</taxon>
        <taxon>Micrococcales</taxon>
        <taxon>Microbacteriaceae</taxon>
        <taxon>Microbacterium</taxon>
    </lineage>
</organism>
<dbReference type="OrthoDB" id="3237043at2"/>
<dbReference type="GO" id="GO:0016491">
    <property type="term" value="F:oxidoreductase activity"/>
    <property type="evidence" value="ECO:0007669"/>
    <property type="project" value="UniProtKB-KW"/>
</dbReference>
<dbReference type="Pfam" id="PF00106">
    <property type="entry name" value="adh_short"/>
    <property type="match status" value="1"/>
</dbReference>
<keyword evidence="1" id="KW-0560">Oxidoreductase</keyword>
<keyword evidence="3" id="KW-1185">Reference proteome</keyword>
<dbReference type="SUPFAM" id="SSF51735">
    <property type="entry name" value="NAD(P)-binding Rossmann-fold domains"/>
    <property type="match status" value="1"/>
</dbReference>
<evidence type="ECO:0000313" key="2">
    <source>
        <dbReference type="EMBL" id="SJN33538.1"/>
    </source>
</evidence>
<protein>
    <submittedName>
        <fullName evidence="2">Putative oxidoreductase</fullName>
    </submittedName>
</protein>
<reference evidence="2 3" key="1">
    <citation type="submission" date="2017-02" db="EMBL/GenBank/DDBJ databases">
        <authorList>
            <person name="Peterson S.W."/>
        </authorList>
    </citation>
    <scope>NUCLEOTIDE SEQUENCE [LARGE SCALE GENOMIC DNA]</scope>
    <source>
        <strain evidence="2 3">B Mb 05.01</strain>
    </source>
</reference>